<evidence type="ECO:0000313" key="3">
    <source>
        <dbReference type="Proteomes" id="UP000217889"/>
    </source>
</evidence>
<feature type="transmembrane region" description="Helical" evidence="1">
    <location>
        <begin position="180"/>
        <end position="204"/>
    </location>
</feature>
<gene>
    <name evidence="2" type="ORF">CFK41_03210</name>
</gene>
<feature type="transmembrane region" description="Helical" evidence="1">
    <location>
        <begin position="102"/>
        <end position="128"/>
    </location>
</feature>
<feature type="transmembrane region" description="Helical" evidence="1">
    <location>
        <begin position="224"/>
        <end position="248"/>
    </location>
</feature>
<keyword evidence="1" id="KW-0812">Transmembrane</keyword>
<feature type="transmembrane region" description="Helical" evidence="1">
    <location>
        <begin position="70"/>
        <end position="90"/>
    </location>
</feature>
<feature type="transmembrane region" description="Helical" evidence="1">
    <location>
        <begin position="297"/>
        <end position="320"/>
    </location>
</feature>
<keyword evidence="1" id="KW-1133">Transmembrane helix</keyword>
<dbReference type="AlphaFoldDB" id="A0A291GUV0"/>
<keyword evidence="3" id="KW-1185">Reference proteome</keyword>
<evidence type="ECO:0000313" key="2">
    <source>
        <dbReference type="EMBL" id="ATG53896.1"/>
    </source>
</evidence>
<dbReference type="RefSeq" id="WP_096798375.1">
    <property type="nucleotide sequence ID" value="NZ_CP023564.1"/>
</dbReference>
<dbReference type="EMBL" id="CP023564">
    <property type="protein sequence ID" value="ATG53896.1"/>
    <property type="molecule type" value="Genomic_DNA"/>
</dbReference>
<dbReference type="Proteomes" id="UP000217889">
    <property type="component" value="Chromosome"/>
</dbReference>
<dbReference type="KEGG" id="bgg:CFK41_03210"/>
<sequence>MTSAAAPPDAPLPPDVPDAPAALSPRLRRAALAVGVLAVLAAGAETMRVVLEILQGASVVMVVVSSGAHLVAALVETALVIAVLALVRAGSLEDRRVLRVSLLALGLITLAQLAAPLAQLIGTILGLIVSDGSSSSGYGLRYGVSTLLSSGGAIVMFLGLGVLALVLLQRASPPTRSVRLPVGPAIPALVLLVAALAAAAAVPLQGLALRFSDLDLDLLLAVNSLFAIVLLLMVALITLCAGLVIALAPVGARRALWVGLGLLWSTQLLGVVLLRAYATALTSGPGGGAEWILGAHMVLGILGPVLLALCVVVALVLLAAAPRRGSPMLSGDPIH</sequence>
<proteinExistence type="predicted"/>
<protein>
    <submittedName>
        <fullName evidence="2">Uncharacterized protein</fullName>
    </submittedName>
</protein>
<evidence type="ECO:0000256" key="1">
    <source>
        <dbReference type="SAM" id="Phobius"/>
    </source>
</evidence>
<feature type="transmembrane region" description="Helical" evidence="1">
    <location>
        <begin position="148"/>
        <end position="168"/>
    </location>
</feature>
<feature type="transmembrane region" description="Helical" evidence="1">
    <location>
        <begin position="30"/>
        <end position="50"/>
    </location>
</feature>
<reference evidence="2 3" key="1">
    <citation type="journal article" date="2014" name="Int. J. Syst. Evol. Microbiol.">
        <title>Brachybacterium ginsengisoli sp. nov., isolated from soil of a ginseng field.</title>
        <authorList>
            <person name="Hoang V.A."/>
            <person name="Kim Y.J."/>
            <person name="Nguyen N.L."/>
            <person name="Yang D.C."/>
        </authorList>
    </citation>
    <scope>NUCLEOTIDE SEQUENCE [LARGE SCALE GENOMIC DNA]</scope>
    <source>
        <strain evidence="2 3">DCY80</strain>
    </source>
</reference>
<organism evidence="2 3">
    <name type="scientific">Brachybacterium ginsengisoli</name>
    <dbReference type="NCBI Taxonomy" id="1331682"/>
    <lineage>
        <taxon>Bacteria</taxon>
        <taxon>Bacillati</taxon>
        <taxon>Actinomycetota</taxon>
        <taxon>Actinomycetes</taxon>
        <taxon>Micrococcales</taxon>
        <taxon>Dermabacteraceae</taxon>
        <taxon>Brachybacterium</taxon>
    </lineage>
</organism>
<name>A0A291GUV0_9MICO</name>
<keyword evidence="1" id="KW-0472">Membrane</keyword>
<accession>A0A291GUV0</accession>
<feature type="transmembrane region" description="Helical" evidence="1">
    <location>
        <begin position="255"/>
        <end position="277"/>
    </location>
</feature>